<dbReference type="Proteomes" id="UP000824469">
    <property type="component" value="Unassembled WGS sequence"/>
</dbReference>
<reference evidence="1 2" key="1">
    <citation type="journal article" date="2021" name="Nat. Plants">
        <title>The Taxus genome provides insights into paclitaxel biosynthesis.</title>
        <authorList>
            <person name="Xiong X."/>
            <person name="Gou J."/>
            <person name="Liao Q."/>
            <person name="Li Y."/>
            <person name="Zhou Q."/>
            <person name="Bi G."/>
            <person name="Li C."/>
            <person name="Du R."/>
            <person name="Wang X."/>
            <person name="Sun T."/>
            <person name="Guo L."/>
            <person name="Liang H."/>
            <person name="Lu P."/>
            <person name="Wu Y."/>
            <person name="Zhang Z."/>
            <person name="Ro D.K."/>
            <person name="Shang Y."/>
            <person name="Huang S."/>
            <person name="Yan J."/>
        </authorList>
    </citation>
    <scope>NUCLEOTIDE SEQUENCE [LARGE SCALE GENOMIC DNA]</scope>
    <source>
        <strain evidence="1">Ta-2019</strain>
    </source>
</reference>
<gene>
    <name evidence="1" type="ORF">KI387_010684</name>
</gene>
<protein>
    <submittedName>
        <fullName evidence="1">Uncharacterized protein</fullName>
    </submittedName>
</protein>
<proteinExistence type="predicted"/>
<comment type="caution">
    <text evidence="1">The sequence shown here is derived from an EMBL/GenBank/DDBJ whole genome shotgun (WGS) entry which is preliminary data.</text>
</comment>
<accession>A0AA38FLH1</accession>
<feature type="non-terminal residue" evidence="1">
    <location>
        <position position="1"/>
    </location>
</feature>
<evidence type="ECO:0000313" key="2">
    <source>
        <dbReference type="Proteomes" id="UP000824469"/>
    </source>
</evidence>
<dbReference type="AlphaFoldDB" id="A0AA38FLH1"/>
<evidence type="ECO:0000313" key="1">
    <source>
        <dbReference type="EMBL" id="KAH9306280.1"/>
    </source>
</evidence>
<sequence>PPLKVPVNATCEFLEPDDEEENEFYDDQEEYIDEELEQPGASRINFLTTEGVDDEDDYDDVVAEMNNKSYAIMT</sequence>
<keyword evidence="2" id="KW-1185">Reference proteome</keyword>
<name>A0AA38FLH1_TAXCH</name>
<organism evidence="1 2">
    <name type="scientific">Taxus chinensis</name>
    <name type="common">Chinese yew</name>
    <name type="synonym">Taxus wallichiana var. chinensis</name>
    <dbReference type="NCBI Taxonomy" id="29808"/>
    <lineage>
        <taxon>Eukaryota</taxon>
        <taxon>Viridiplantae</taxon>
        <taxon>Streptophyta</taxon>
        <taxon>Embryophyta</taxon>
        <taxon>Tracheophyta</taxon>
        <taxon>Spermatophyta</taxon>
        <taxon>Pinopsida</taxon>
        <taxon>Pinidae</taxon>
        <taxon>Conifers II</taxon>
        <taxon>Cupressales</taxon>
        <taxon>Taxaceae</taxon>
        <taxon>Taxus</taxon>
    </lineage>
</organism>
<dbReference type="EMBL" id="JAHRHJ020000008">
    <property type="protein sequence ID" value="KAH9306280.1"/>
    <property type="molecule type" value="Genomic_DNA"/>
</dbReference>